<evidence type="ECO:0000256" key="6">
    <source>
        <dbReference type="ARBA" id="ARBA00022679"/>
    </source>
</evidence>
<dbReference type="InterPro" id="IPR016120">
    <property type="entry name" value="Sig_transdc_His_kin_SpoOB"/>
</dbReference>
<dbReference type="SUPFAM" id="SSF55890">
    <property type="entry name" value="Sporulation response regulatory protein Spo0B"/>
    <property type="match status" value="1"/>
</dbReference>
<dbReference type="SMART" id="SM00091">
    <property type="entry name" value="PAS"/>
    <property type="match status" value="1"/>
</dbReference>
<dbReference type="InterPro" id="IPR039506">
    <property type="entry name" value="SPOB_a"/>
</dbReference>
<keyword evidence="18" id="KW-1185">Reference proteome</keyword>
<dbReference type="EC" id="2.7.13.3" evidence="3"/>
<name>A0ABU0XE34_9MICO</name>
<dbReference type="PANTHER" id="PTHR44936:SF10">
    <property type="entry name" value="SENSOR PROTEIN RSTB"/>
    <property type="match status" value="1"/>
</dbReference>
<dbReference type="CDD" id="cd18773">
    <property type="entry name" value="PDC1_HK_sensor"/>
    <property type="match status" value="1"/>
</dbReference>
<evidence type="ECO:0000256" key="4">
    <source>
        <dbReference type="ARBA" id="ARBA00022475"/>
    </source>
</evidence>
<evidence type="ECO:0000256" key="3">
    <source>
        <dbReference type="ARBA" id="ARBA00012438"/>
    </source>
</evidence>
<dbReference type="RefSeq" id="WP_308487384.1">
    <property type="nucleotide sequence ID" value="NZ_JAVFCB010000001.1"/>
</dbReference>
<keyword evidence="10" id="KW-0067">ATP-binding</keyword>
<dbReference type="InterPro" id="IPR003594">
    <property type="entry name" value="HATPase_dom"/>
</dbReference>
<dbReference type="Pfam" id="PF17203">
    <property type="entry name" value="sCache_3_2"/>
    <property type="match status" value="1"/>
</dbReference>
<dbReference type="Proteomes" id="UP001230289">
    <property type="component" value="Unassembled WGS sequence"/>
</dbReference>
<evidence type="ECO:0000256" key="9">
    <source>
        <dbReference type="ARBA" id="ARBA00022777"/>
    </source>
</evidence>
<dbReference type="PROSITE" id="PS50109">
    <property type="entry name" value="HIS_KIN"/>
    <property type="match status" value="1"/>
</dbReference>
<evidence type="ECO:0000256" key="5">
    <source>
        <dbReference type="ARBA" id="ARBA00022553"/>
    </source>
</evidence>
<dbReference type="InterPro" id="IPR000014">
    <property type="entry name" value="PAS"/>
</dbReference>
<keyword evidence="7 14" id="KW-0812">Transmembrane</keyword>
<dbReference type="SUPFAM" id="SSF55874">
    <property type="entry name" value="ATPase domain of HSP90 chaperone/DNA topoisomerase II/histidine kinase"/>
    <property type="match status" value="1"/>
</dbReference>
<feature type="domain" description="Histidine kinase" evidence="15">
    <location>
        <begin position="381"/>
        <end position="527"/>
    </location>
</feature>
<comment type="subcellular location">
    <subcellularLocation>
        <location evidence="2">Cell membrane</location>
        <topology evidence="2">Multi-pass membrane protein</topology>
    </subcellularLocation>
</comment>
<keyword evidence="8" id="KW-0547">Nucleotide-binding</keyword>
<dbReference type="PRINTS" id="PR00344">
    <property type="entry name" value="BCTRLSENSOR"/>
</dbReference>
<dbReference type="Pfam" id="PF14689">
    <property type="entry name" value="SPOB_a"/>
    <property type="match status" value="1"/>
</dbReference>
<evidence type="ECO:0000256" key="14">
    <source>
        <dbReference type="SAM" id="Phobius"/>
    </source>
</evidence>
<reference evidence="17 18" key="1">
    <citation type="submission" date="2023-08" db="EMBL/GenBank/DDBJ databases">
        <title>Microbacterium sp. nov., isolated from a waste landfill.</title>
        <authorList>
            <person name="Wen W."/>
        </authorList>
    </citation>
    <scope>NUCLEOTIDE SEQUENCE [LARGE SCALE GENOMIC DNA]</scope>
    <source>
        <strain evidence="17 18">ASV81</strain>
    </source>
</reference>
<feature type="domain" description="PAS" evidence="16">
    <location>
        <begin position="202"/>
        <end position="263"/>
    </location>
</feature>
<dbReference type="PANTHER" id="PTHR44936">
    <property type="entry name" value="SENSOR PROTEIN CREC"/>
    <property type="match status" value="1"/>
</dbReference>
<evidence type="ECO:0000256" key="7">
    <source>
        <dbReference type="ARBA" id="ARBA00022692"/>
    </source>
</evidence>
<dbReference type="EMBL" id="JAVFCB010000001">
    <property type="protein sequence ID" value="MDQ4212445.1"/>
    <property type="molecule type" value="Genomic_DNA"/>
</dbReference>
<dbReference type="InterPro" id="IPR029151">
    <property type="entry name" value="Sensor-like_sf"/>
</dbReference>
<keyword evidence="5" id="KW-0597">Phosphoprotein</keyword>
<evidence type="ECO:0000256" key="2">
    <source>
        <dbReference type="ARBA" id="ARBA00004651"/>
    </source>
</evidence>
<gene>
    <name evidence="17" type="ORF">RBR11_00765</name>
</gene>
<comment type="catalytic activity">
    <reaction evidence="1">
        <text>ATP + protein L-histidine = ADP + protein N-phospho-L-histidine.</text>
        <dbReference type="EC" id="2.7.13.3"/>
    </reaction>
</comment>
<dbReference type="SUPFAM" id="SSF103190">
    <property type="entry name" value="Sensory domain-like"/>
    <property type="match status" value="1"/>
</dbReference>
<dbReference type="InterPro" id="IPR033463">
    <property type="entry name" value="sCache_3"/>
</dbReference>
<accession>A0ABU0XE34</accession>
<keyword evidence="13 14" id="KW-0472">Membrane</keyword>
<feature type="transmembrane region" description="Helical" evidence="14">
    <location>
        <begin position="165"/>
        <end position="190"/>
    </location>
</feature>
<comment type="caution">
    <text evidence="17">The sequence shown here is derived from an EMBL/GenBank/DDBJ whole genome shotgun (WGS) entry which is preliminary data.</text>
</comment>
<dbReference type="InterPro" id="IPR036890">
    <property type="entry name" value="HATPase_C_sf"/>
</dbReference>
<keyword evidence="12" id="KW-0902">Two-component regulatory system</keyword>
<dbReference type="Gene3D" id="3.30.565.10">
    <property type="entry name" value="Histidine kinase-like ATPase, C-terminal domain"/>
    <property type="match status" value="1"/>
</dbReference>
<evidence type="ECO:0000256" key="1">
    <source>
        <dbReference type="ARBA" id="ARBA00000085"/>
    </source>
</evidence>
<dbReference type="CDD" id="cd00130">
    <property type="entry name" value="PAS"/>
    <property type="match status" value="1"/>
</dbReference>
<keyword evidence="11 14" id="KW-1133">Transmembrane helix</keyword>
<dbReference type="Pfam" id="PF02518">
    <property type="entry name" value="HATPase_c"/>
    <property type="match status" value="1"/>
</dbReference>
<dbReference type="GO" id="GO:0004673">
    <property type="term" value="F:protein histidine kinase activity"/>
    <property type="evidence" value="ECO:0007669"/>
    <property type="project" value="UniProtKB-EC"/>
</dbReference>
<evidence type="ECO:0000313" key="18">
    <source>
        <dbReference type="Proteomes" id="UP001230289"/>
    </source>
</evidence>
<evidence type="ECO:0000313" key="17">
    <source>
        <dbReference type="EMBL" id="MDQ4212445.1"/>
    </source>
</evidence>
<evidence type="ECO:0000256" key="10">
    <source>
        <dbReference type="ARBA" id="ARBA00022840"/>
    </source>
</evidence>
<dbReference type="InterPro" id="IPR035965">
    <property type="entry name" value="PAS-like_dom_sf"/>
</dbReference>
<dbReference type="Gene3D" id="1.10.287.130">
    <property type="match status" value="1"/>
</dbReference>
<keyword evidence="4" id="KW-1003">Cell membrane</keyword>
<dbReference type="InterPro" id="IPR004358">
    <property type="entry name" value="Sig_transdc_His_kin-like_C"/>
</dbReference>
<evidence type="ECO:0000256" key="13">
    <source>
        <dbReference type="ARBA" id="ARBA00023136"/>
    </source>
</evidence>
<evidence type="ECO:0000256" key="11">
    <source>
        <dbReference type="ARBA" id="ARBA00022989"/>
    </source>
</evidence>
<dbReference type="Gene3D" id="3.30.450.20">
    <property type="entry name" value="PAS domain"/>
    <property type="match status" value="2"/>
</dbReference>
<dbReference type="InterPro" id="IPR005467">
    <property type="entry name" value="His_kinase_dom"/>
</dbReference>
<keyword evidence="9 17" id="KW-0418">Kinase</keyword>
<dbReference type="Pfam" id="PF00989">
    <property type="entry name" value="PAS"/>
    <property type="match status" value="1"/>
</dbReference>
<dbReference type="InterPro" id="IPR013767">
    <property type="entry name" value="PAS_fold"/>
</dbReference>
<organism evidence="17 18">
    <name type="scientific">Microbacterium capsulatum</name>
    <dbReference type="NCBI Taxonomy" id="3041921"/>
    <lineage>
        <taxon>Bacteria</taxon>
        <taxon>Bacillati</taxon>
        <taxon>Actinomycetota</taxon>
        <taxon>Actinomycetes</taxon>
        <taxon>Micrococcales</taxon>
        <taxon>Microbacteriaceae</taxon>
        <taxon>Microbacterium</taxon>
    </lineage>
</organism>
<keyword evidence="6 17" id="KW-0808">Transferase</keyword>
<dbReference type="SMART" id="SM00387">
    <property type="entry name" value="HATPase_c"/>
    <property type="match status" value="1"/>
</dbReference>
<sequence>MGRSMSLSMQLLVLQVAIVLTVVLGTGVVVGFLEERAVRDAYQDRMIAVAQSVATLPSVIDAFGSADPSATIQPIAETVRKASNVTYVVVTDEQGIRLSHPNPDRIGQKVSTDPSVALSGSVYVGTEPGTLGLTWRVKVPIFDRSHTVIGVVSVGILEDRLQADFIGGLPTLGIALSVAAVVGVAGSAWIGRIIRRRIYGLEPDEIRAMLDTREAMLHGIREGIIAVDAGERLVVVNDAAARLLDVEPDDVIGRRATEVLDDELAGFLLSGETAETPVLSGERVLVVHGAAVRVDGQDVGRIAMIRDRTELEETLRDLQGAQSMAEDLRAHSHEFANTLQVIGGLLETGRVDAAVAFIERAGGGVALGADPVHQAVGDIELEALIMAKTARASEQGVDLVVDPASQLSGITDGLRDDLLTIVGTLLDNALEALGAHGGRILLSIRDDLTAGRIVVRVDDDGPGVPVDKRAAIFEPDVSDKAPTPGKARRGMGLTIVKRVARRLGGMASASASEWGGARFVVDLPRPAPVPRTQDGRR</sequence>
<dbReference type="PROSITE" id="PS50112">
    <property type="entry name" value="PAS"/>
    <property type="match status" value="1"/>
</dbReference>
<dbReference type="SUPFAM" id="SSF55785">
    <property type="entry name" value="PYP-like sensor domain (PAS domain)"/>
    <property type="match status" value="1"/>
</dbReference>
<evidence type="ECO:0000256" key="8">
    <source>
        <dbReference type="ARBA" id="ARBA00022741"/>
    </source>
</evidence>
<protein>
    <recommendedName>
        <fullName evidence="3">histidine kinase</fullName>
        <ecNumber evidence="3">2.7.13.3</ecNumber>
    </recommendedName>
</protein>
<evidence type="ECO:0000256" key="12">
    <source>
        <dbReference type="ARBA" id="ARBA00023012"/>
    </source>
</evidence>
<evidence type="ECO:0000259" key="15">
    <source>
        <dbReference type="PROSITE" id="PS50109"/>
    </source>
</evidence>
<evidence type="ECO:0000259" key="16">
    <source>
        <dbReference type="PROSITE" id="PS50112"/>
    </source>
</evidence>
<dbReference type="InterPro" id="IPR050980">
    <property type="entry name" value="2C_sensor_his_kinase"/>
</dbReference>
<proteinExistence type="predicted"/>